<keyword evidence="2" id="KW-0812">Transmembrane</keyword>
<dbReference type="eggNOG" id="COG3397">
    <property type="taxonomic scope" value="Bacteria"/>
</dbReference>
<protein>
    <submittedName>
        <fullName evidence="3">Predicted protein</fullName>
    </submittedName>
</protein>
<sequence length="106" mass="11395">MLYTVWQNSSTPDTYYSCSDVVFPEGEQKETRKETQKGTEEGTQKETEEETEQKADQQRGGVRSKAPLASTSDPSSGPSTPMLAGGAAAVLVLTGGAALAVRLRRR</sequence>
<evidence type="ECO:0000313" key="3">
    <source>
        <dbReference type="EMBL" id="EFL35665.1"/>
    </source>
</evidence>
<feature type="compositionally biased region" description="Basic and acidic residues" evidence="1">
    <location>
        <begin position="26"/>
        <end position="57"/>
    </location>
</feature>
<dbReference type="AlphaFoldDB" id="D9X1K6"/>
<reference evidence="4" key="1">
    <citation type="submission" date="2009-02" db="EMBL/GenBank/DDBJ databases">
        <title>Annotation of Streptomyces viridochromogenes strain DSM 40736.</title>
        <authorList>
            <consortium name="The Broad Institute Genome Sequencing Platform"/>
            <consortium name="Broad Institute Microbial Sequencing Center"/>
            <person name="Fischbach M."/>
            <person name="Godfrey P."/>
            <person name="Ward D."/>
            <person name="Young S."/>
            <person name="Zeng Q."/>
            <person name="Koehrsen M."/>
            <person name="Alvarado L."/>
            <person name="Berlin A.M."/>
            <person name="Bochicchio J."/>
            <person name="Borenstein D."/>
            <person name="Chapman S.B."/>
            <person name="Chen Z."/>
            <person name="Engels R."/>
            <person name="Freedman E."/>
            <person name="Gellesch M."/>
            <person name="Goldberg J."/>
            <person name="Griggs A."/>
            <person name="Gujja S."/>
            <person name="Heilman E.R."/>
            <person name="Heiman D.I."/>
            <person name="Hepburn T.A."/>
            <person name="Howarth C."/>
            <person name="Jen D."/>
            <person name="Larson L."/>
            <person name="Lewis B."/>
            <person name="Mehta T."/>
            <person name="Park D."/>
            <person name="Pearson M."/>
            <person name="Richards J."/>
            <person name="Roberts A."/>
            <person name="Saif S."/>
            <person name="Shea T.D."/>
            <person name="Shenoy N."/>
            <person name="Sisk P."/>
            <person name="Stolte C."/>
            <person name="Sykes S.N."/>
            <person name="Thomson T."/>
            <person name="Walk T."/>
            <person name="White J."/>
            <person name="Yandava C."/>
            <person name="Straight P."/>
            <person name="Clardy J."/>
            <person name="Hung D."/>
            <person name="Kolter R."/>
            <person name="Mekalanos J."/>
            <person name="Walker S."/>
            <person name="Walsh C.T."/>
            <person name="Wieland-Brown L.C."/>
            <person name="Haas B."/>
            <person name="Nusbaum C."/>
            <person name="Birren B."/>
        </authorList>
    </citation>
    <scope>NUCLEOTIDE SEQUENCE [LARGE SCALE GENOMIC DNA]</scope>
    <source>
        <strain evidence="4">DSM 40736 / JCM 4977 / BCRC 1201 / Tue 494</strain>
    </source>
</reference>
<gene>
    <name evidence="3" type="ORF">SSQG_06183</name>
</gene>
<keyword evidence="2" id="KW-0472">Membrane</keyword>
<keyword evidence="4" id="KW-1185">Reference proteome</keyword>
<dbReference type="STRING" id="591159.SSQG_06183"/>
<accession>D9X1K6</accession>
<feature type="region of interest" description="Disordered" evidence="1">
    <location>
        <begin position="25"/>
        <end position="83"/>
    </location>
</feature>
<evidence type="ECO:0000313" key="4">
    <source>
        <dbReference type="Proteomes" id="UP000004184"/>
    </source>
</evidence>
<dbReference type="Proteomes" id="UP000004184">
    <property type="component" value="Unassembled WGS sequence"/>
</dbReference>
<proteinExistence type="predicted"/>
<keyword evidence="2" id="KW-1133">Transmembrane helix</keyword>
<evidence type="ECO:0000256" key="2">
    <source>
        <dbReference type="SAM" id="Phobius"/>
    </source>
</evidence>
<dbReference type="HOGENOM" id="CLU_2221828_0_0_11"/>
<dbReference type="EMBL" id="GG657757">
    <property type="protein sequence ID" value="EFL35665.1"/>
    <property type="molecule type" value="Genomic_DNA"/>
</dbReference>
<feature type="transmembrane region" description="Helical" evidence="2">
    <location>
        <begin position="82"/>
        <end position="101"/>
    </location>
</feature>
<organism evidence="3 4">
    <name type="scientific">Streptomyces viridochromogenes (strain DSM 40736 / JCM 4977 / BCRC 1201 / Tue 494)</name>
    <dbReference type="NCBI Taxonomy" id="591159"/>
    <lineage>
        <taxon>Bacteria</taxon>
        <taxon>Bacillati</taxon>
        <taxon>Actinomycetota</taxon>
        <taxon>Actinomycetes</taxon>
        <taxon>Kitasatosporales</taxon>
        <taxon>Streptomycetaceae</taxon>
        <taxon>Streptomyces</taxon>
    </lineage>
</organism>
<feature type="compositionally biased region" description="Low complexity" evidence="1">
    <location>
        <begin position="70"/>
        <end position="83"/>
    </location>
</feature>
<name>D9X1K6_STRVT</name>
<evidence type="ECO:0000256" key="1">
    <source>
        <dbReference type="SAM" id="MobiDB-lite"/>
    </source>
</evidence>